<dbReference type="CDD" id="cd01106">
    <property type="entry name" value="HTH_TipAL-Mta"/>
    <property type="match status" value="1"/>
</dbReference>
<dbReference type="Pfam" id="PF13411">
    <property type="entry name" value="MerR_1"/>
    <property type="match status" value="1"/>
</dbReference>
<keyword evidence="9" id="KW-1185">Reference proteome</keyword>
<reference evidence="8 9" key="1">
    <citation type="submission" date="2010-04" db="EMBL/GenBank/DDBJ databases">
        <authorList>
            <person name="Muzny D."/>
            <person name="Qin X."/>
            <person name="Deng J."/>
            <person name="Jiang H."/>
            <person name="Liu Y."/>
            <person name="Qu J."/>
            <person name="Song X.-Z."/>
            <person name="Zhang L."/>
            <person name="Thornton R."/>
            <person name="Coyle M."/>
            <person name="Francisco L."/>
            <person name="Jackson L."/>
            <person name="Javaid M."/>
            <person name="Korchina V."/>
            <person name="Kovar C."/>
            <person name="Mata R."/>
            <person name="Mathew T."/>
            <person name="Ngo R."/>
            <person name="Nguyen L."/>
            <person name="Nguyen N."/>
            <person name="Okwuonu G."/>
            <person name="Ongeri F."/>
            <person name="Pham C."/>
            <person name="Simmons D."/>
            <person name="Wilczek-Boney K."/>
            <person name="Hale W."/>
            <person name="Jakkamsetti A."/>
            <person name="Pham P."/>
            <person name="Ruth R."/>
            <person name="San Lucas F."/>
            <person name="Warren J."/>
            <person name="Zhang J."/>
            <person name="Zhao Z."/>
            <person name="Zhou C."/>
            <person name="Zhu D."/>
            <person name="Lee S."/>
            <person name="Bess C."/>
            <person name="Blankenburg K."/>
            <person name="Forbes L."/>
            <person name="Fu Q."/>
            <person name="Gubbala S."/>
            <person name="Hirani K."/>
            <person name="Jayaseelan J.C."/>
            <person name="Lara F."/>
            <person name="Munidasa M."/>
            <person name="Palculict T."/>
            <person name="Patil S."/>
            <person name="Pu L.-L."/>
            <person name="Saada N."/>
            <person name="Tang L."/>
            <person name="Weissenberger G."/>
            <person name="Zhu Y."/>
            <person name="Hemphill L."/>
            <person name="Shang Y."/>
            <person name="Youmans B."/>
            <person name="Ayvaz T."/>
            <person name="Ross M."/>
            <person name="Santibanez J."/>
            <person name="Aqrawi P."/>
            <person name="Gross S."/>
            <person name="Joshi V."/>
            <person name="Fowler G."/>
            <person name="Nazareth L."/>
            <person name="Reid J."/>
            <person name="Worley K."/>
            <person name="Petrosino J."/>
            <person name="Highlander S."/>
            <person name="Gibbs R."/>
        </authorList>
    </citation>
    <scope>NUCLEOTIDE SEQUENCE [LARGE SCALE GENOMIC DNA]</scope>
    <source>
        <strain evidence="8 9">DSM 11664</strain>
    </source>
</reference>
<feature type="domain" description="HTH merR-type" evidence="7">
    <location>
        <begin position="5"/>
        <end position="74"/>
    </location>
</feature>
<feature type="coiled-coil region" evidence="5">
    <location>
        <begin position="85"/>
        <end position="112"/>
    </location>
</feature>
<keyword evidence="6" id="KW-1133">Transmembrane helix</keyword>
<evidence type="ECO:0000259" key="7">
    <source>
        <dbReference type="PROSITE" id="PS50937"/>
    </source>
</evidence>
<evidence type="ECO:0000256" key="5">
    <source>
        <dbReference type="SAM" id="Coils"/>
    </source>
</evidence>
<protein>
    <submittedName>
        <fullName evidence="8">Transcriptional regulator, MerR family</fullName>
    </submittedName>
</protein>
<accession>D4YTR4</accession>
<keyword evidence="5" id="KW-0175">Coiled coil</keyword>
<dbReference type="AlphaFoldDB" id="D4YTR4"/>
<gene>
    <name evidence="8" type="ORF">HMPREF0493_0925</name>
</gene>
<comment type="caution">
    <text evidence="8">The sequence shown here is derived from an EMBL/GenBank/DDBJ whole genome shotgun (WGS) entry which is preliminary data.</text>
</comment>
<dbReference type="RefSeq" id="WP_006352077.1">
    <property type="nucleotide sequence ID" value="NZ_ADNY01000035.1"/>
</dbReference>
<dbReference type="PROSITE" id="PS50937">
    <property type="entry name" value="HTH_MERR_2"/>
    <property type="match status" value="1"/>
</dbReference>
<evidence type="ECO:0000256" key="4">
    <source>
        <dbReference type="ARBA" id="ARBA00023163"/>
    </source>
</evidence>
<keyword evidence="4" id="KW-0804">Transcription</keyword>
<dbReference type="PANTHER" id="PTHR30204:SF69">
    <property type="entry name" value="MERR-FAMILY TRANSCRIPTIONAL REGULATOR"/>
    <property type="match status" value="1"/>
</dbReference>
<name>D4YTR4_9LACO</name>
<organism evidence="8 9">
    <name type="scientific">Lactobacillus amylolyticus DSM 11664</name>
    <dbReference type="NCBI Taxonomy" id="585524"/>
    <lineage>
        <taxon>Bacteria</taxon>
        <taxon>Bacillati</taxon>
        <taxon>Bacillota</taxon>
        <taxon>Bacilli</taxon>
        <taxon>Lactobacillales</taxon>
        <taxon>Lactobacillaceae</taxon>
        <taxon>Lactobacillus</taxon>
    </lineage>
</organism>
<dbReference type="PANTHER" id="PTHR30204">
    <property type="entry name" value="REDOX-CYCLING DRUG-SENSING TRANSCRIPTIONAL ACTIVATOR SOXR"/>
    <property type="match status" value="1"/>
</dbReference>
<dbReference type="eggNOG" id="COG0789">
    <property type="taxonomic scope" value="Bacteria"/>
</dbReference>
<dbReference type="SUPFAM" id="SSF46955">
    <property type="entry name" value="Putative DNA-binding domain"/>
    <property type="match status" value="1"/>
</dbReference>
<dbReference type="InterPro" id="IPR009061">
    <property type="entry name" value="DNA-bd_dom_put_sf"/>
</dbReference>
<dbReference type="GO" id="GO:0003700">
    <property type="term" value="F:DNA-binding transcription factor activity"/>
    <property type="evidence" value="ECO:0007669"/>
    <property type="project" value="InterPro"/>
</dbReference>
<keyword evidence="6" id="KW-0472">Membrane</keyword>
<evidence type="ECO:0000256" key="6">
    <source>
        <dbReference type="SAM" id="Phobius"/>
    </source>
</evidence>
<evidence type="ECO:0000313" key="9">
    <source>
        <dbReference type="Proteomes" id="UP000004069"/>
    </source>
</evidence>
<dbReference type="Gene3D" id="1.10.1660.10">
    <property type="match status" value="1"/>
</dbReference>
<evidence type="ECO:0000256" key="3">
    <source>
        <dbReference type="ARBA" id="ARBA00023125"/>
    </source>
</evidence>
<feature type="transmembrane region" description="Helical" evidence="6">
    <location>
        <begin position="171"/>
        <end position="196"/>
    </location>
</feature>
<dbReference type="GO" id="GO:0003677">
    <property type="term" value="F:DNA binding"/>
    <property type="evidence" value="ECO:0007669"/>
    <property type="project" value="UniProtKB-KW"/>
</dbReference>
<evidence type="ECO:0000256" key="1">
    <source>
        <dbReference type="ARBA" id="ARBA00022491"/>
    </source>
</evidence>
<dbReference type="PATRIC" id="fig|585524.9.peg.559"/>
<dbReference type="InterPro" id="IPR047057">
    <property type="entry name" value="MerR_fam"/>
</dbReference>
<dbReference type="SMART" id="SM00422">
    <property type="entry name" value="HTH_MERR"/>
    <property type="match status" value="1"/>
</dbReference>
<dbReference type="PROSITE" id="PS00552">
    <property type="entry name" value="HTH_MERR_1"/>
    <property type="match status" value="1"/>
</dbReference>
<dbReference type="PRINTS" id="PR00040">
    <property type="entry name" value="HTHMERR"/>
</dbReference>
<keyword evidence="6" id="KW-0812">Transmembrane</keyword>
<dbReference type="Proteomes" id="UP000004069">
    <property type="component" value="Unassembled WGS sequence"/>
</dbReference>
<feature type="transmembrane region" description="Helical" evidence="6">
    <location>
        <begin position="144"/>
        <end position="165"/>
    </location>
</feature>
<keyword evidence="1" id="KW-0678">Repressor</keyword>
<proteinExistence type="predicted"/>
<keyword evidence="2" id="KW-0805">Transcription regulation</keyword>
<evidence type="ECO:0000256" key="2">
    <source>
        <dbReference type="ARBA" id="ARBA00023015"/>
    </source>
</evidence>
<dbReference type="OrthoDB" id="1894615at2"/>
<dbReference type="EMBL" id="ADNY01000035">
    <property type="protein sequence ID" value="EFG55423.1"/>
    <property type="molecule type" value="Genomic_DNA"/>
</dbReference>
<sequence length="245" mass="28661">MSDDKYSVSEAAKLANVSPRTVRFYDEKNLVSPSSVGENGYRIYTAKEVEQLKLISYLRELGLSLKDIKKLLADKNSTRSFQLLIERQKEINEEKIEALKDKQRQIKNFEKILRPRNLKNENVADITKIMRNEIKLTHYRRKMWVYAAMLFLIEIIGIYGTVLMAKQEKAFAASLTFAIMMILIIIGGTLLTLMYYRNVAYICPNCGRKFVPKLKQFFWAAHTPKFRRLRCPECHKKSYCLEVSR</sequence>
<evidence type="ECO:0000313" key="8">
    <source>
        <dbReference type="EMBL" id="EFG55423.1"/>
    </source>
</evidence>
<dbReference type="STRING" id="83683.B1745_07165"/>
<dbReference type="InterPro" id="IPR000551">
    <property type="entry name" value="MerR-type_HTH_dom"/>
</dbReference>
<keyword evidence="3" id="KW-0238">DNA-binding</keyword>